<feature type="repeat" description="WD" evidence="3">
    <location>
        <begin position="245"/>
        <end position="286"/>
    </location>
</feature>
<dbReference type="InterPro" id="IPR015505">
    <property type="entry name" value="Coronin"/>
</dbReference>
<feature type="region of interest" description="Disordered" evidence="5">
    <location>
        <begin position="537"/>
        <end position="626"/>
    </location>
</feature>
<dbReference type="PROSITE" id="PS50294">
    <property type="entry name" value="WD_REPEATS_REGION"/>
    <property type="match status" value="2"/>
</dbReference>
<protein>
    <recommendedName>
        <fullName evidence="4">Coronin</fullName>
    </recommendedName>
</protein>
<dbReference type="Gene3D" id="2.130.10.10">
    <property type="entry name" value="YVTN repeat-like/Quinoprotein amine dehydrogenase"/>
    <property type="match status" value="1"/>
</dbReference>
<dbReference type="GO" id="GO:0001755">
    <property type="term" value="P:neural crest cell migration"/>
    <property type="evidence" value="ECO:0007669"/>
    <property type="project" value="TreeGrafter"/>
</dbReference>
<evidence type="ECO:0000256" key="6">
    <source>
        <dbReference type="SAM" id="Phobius"/>
    </source>
</evidence>
<dbReference type="FunFam" id="2.130.10.10:FF:000962">
    <property type="entry name" value="Coronin"/>
    <property type="match status" value="1"/>
</dbReference>
<evidence type="ECO:0000256" key="4">
    <source>
        <dbReference type="RuleBase" id="RU280818"/>
    </source>
</evidence>
<feature type="repeat" description="WD" evidence="3">
    <location>
        <begin position="151"/>
        <end position="193"/>
    </location>
</feature>
<gene>
    <name evidence="8" type="ORF">LYPA_23C018169</name>
</gene>
<dbReference type="Pfam" id="PF08953">
    <property type="entry name" value="DUF1899"/>
    <property type="match status" value="1"/>
</dbReference>
<name>A0A485NJI3_LYNPA</name>
<evidence type="ECO:0000256" key="2">
    <source>
        <dbReference type="ARBA" id="ARBA00022737"/>
    </source>
</evidence>
<evidence type="ECO:0000259" key="7">
    <source>
        <dbReference type="SMART" id="SM01166"/>
    </source>
</evidence>
<evidence type="ECO:0000313" key="9">
    <source>
        <dbReference type="Proteomes" id="UP000386466"/>
    </source>
</evidence>
<dbReference type="SMART" id="SM00320">
    <property type="entry name" value="WD40"/>
    <property type="match status" value="3"/>
</dbReference>
<evidence type="ECO:0000256" key="3">
    <source>
        <dbReference type="PROSITE-ProRule" id="PRU00221"/>
    </source>
</evidence>
<dbReference type="Proteomes" id="UP000386466">
    <property type="component" value="Unassembled WGS sequence"/>
</dbReference>
<comment type="similarity">
    <text evidence="4">Belongs to the WD repeat coronin family.</text>
</comment>
<dbReference type="EMBL" id="CAAGRJ010016872">
    <property type="protein sequence ID" value="VFV32409.1"/>
    <property type="molecule type" value="Genomic_DNA"/>
</dbReference>
<feature type="compositionally biased region" description="Polar residues" evidence="5">
    <location>
        <begin position="598"/>
        <end position="626"/>
    </location>
</feature>
<keyword evidence="2 4" id="KW-0677">Repeat</keyword>
<dbReference type="AlphaFoldDB" id="A0A485NJI3"/>
<evidence type="ECO:0000313" key="8">
    <source>
        <dbReference type="EMBL" id="VFV32409.1"/>
    </source>
</evidence>
<sequence>GRGARQPEDPLVGRGAARGRGLRAAAVAAVAARAPPPRGAQCQAGGGHGWRLRRALQRGLRRRRRRRLRHFGPDTMRRVVRQSKFRHVFGQAVKNDQCYDDIRVSRVTWDSSFCAVNPRFVAIIIEASGGGAFLVLPLHKTGRIDKSYPTVCGHTGPVLDIDWCPHNDQVIASGSEDCTVMVWQIPENGLTLSLTEPVVILEGHSKRVGIVAWHPTARNVLLSAGCDNAIIIWNVGTGEALINLDDMHSDMIYNVSWNRNGSLICTASKDKKVRVIDPRKQEIVAEKEKAHEGARPMRAIFLADGNVFTTGFSRMSERQLALWNPKNMQEPIALHEMDTSNGVLLPFYDPDTSIIYLCGKGDSSAMPLQVLLLLILLGSDSSLQLRETWENGTIEAPDPLLVQGQKQVEEDPEQDMYDYIGTDPPEMLFTNRPGPVSLTWTFLAETATLGQKDSGTPEQATLVIARGDSVGLDARGMAMGDLSMEVATQGVPVTLGPLSKEQVTALPPITEASSTEGAPSTELATIEALSTEPAATEALTTQPAATEAPSTGPAATEALTTQPAATEAPSTGPEATEAQTTQPAATEAPSTGPEATDALSTSTEPTATEALSTDPATTKVPSTGPATTRSLTMALLVPSDPYNSTTVASSVAPSPTEALDRIPVKQCLLAILVLALVATIFLVCTVVLAVRLSRKNHMYPVRNYSPTEMVCISSLLPEGGEAPSATANGDLPNAKSQGLKAGPREGRDGDDLTLQSFLP</sequence>
<keyword evidence="9" id="KW-1185">Reference proteome</keyword>
<dbReference type="PANTHER" id="PTHR10856:SF10">
    <property type="entry name" value="CORONIN-1C"/>
    <property type="match status" value="1"/>
</dbReference>
<dbReference type="SMART" id="SM01167">
    <property type="entry name" value="DUF1900"/>
    <property type="match status" value="1"/>
</dbReference>
<feature type="domain" description="DUF1899" evidence="7">
    <location>
        <begin position="78"/>
        <end position="142"/>
    </location>
</feature>
<organism evidence="8 9">
    <name type="scientific">Lynx pardinus</name>
    <name type="common">Iberian lynx</name>
    <name type="synonym">Felis pardina</name>
    <dbReference type="NCBI Taxonomy" id="191816"/>
    <lineage>
        <taxon>Eukaryota</taxon>
        <taxon>Metazoa</taxon>
        <taxon>Chordata</taxon>
        <taxon>Craniata</taxon>
        <taxon>Vertebrata</taxon>
        <taxon>Euteleostomi</taxon>
        <taxon>Mammalia</taxon>
        <taxon>Eutheria</taxon>
        <taxon>Laurasiatheria</taxon>
        <taxon>Carnivora</taxon>
        <taxon>Feliformia</taxon>
        <taxon>Felidae</taxon>
        <taxon>Felinae</taxon>
        <taxon>Lynx</taxon>
    </lineage>
</organism>
<keyword evidence="6" id="KW-1133">Transmembrane helix</keyword>
<keyword evidence="1 3" id="KW-0853">WD repeat</keyword>
<keyword evidence="6" id="KW-0472">Membrane</keyword>
<evidence type="ECO:0000256" key="5">
    <source>
        <dbReference type="SAM" id="MobiDB-lite"/>
    </source>
</evidence>
<feature type="region of interest" description="Disordered" evidence="5">
    <location>
        <begin position="722"/>
        <end position="759"/>
    </location>
</feature>
<dbReference type="PANTHER" id="PTHR10856">
    <property type="entry name" value="CORONIN"/>
    <property type="match status" value="1"/>
</dbReference>
<dbReference type="Pfam" id="PF00400">
    <property type="entry name" value="WD40"/>
    <property type="match status" value="3"/>
</dbReference>
<evidence type="ECO:0000256" key="1">
    <source>
        <dbReference type="ARBA" id="ARBA00022574"/>
    </source>
</evidence>
<dbReference type="InterPro" id="IPR015048">
    <property type="entry name" value="DUF1899"/>
</dbReference>
<feature type="non-terminal residue" evidence="8">
    <location>
        <position position="1"/>
    </location>
</feature>
<feature type="compositionally biased region" description="Low complexity" evidence="5">
    <location>
        <begin position="573"/>
        <end position="589"/>
    </location>
</feature>
<dbReference type="SMART" id="SM01166">
    <property type="entry name" value="DUF1899"/>
    <property type="match status" value="1"/>
</dbReference>
<accession>A0A485NJI3</accession>
<feature type="repeat" description="WD" evidence="3">
    <location>
        <begin position="201"/>
        <end position="243"/>
    </location>
</feature>
<dbReference type="GO" id="GO:0051015">
    <property type="term" value="F:actin filament binding"/>
    <property type="evidence" value="ECO:0007669"/>
    <property type="project" value="TreeGrafter"/>
</dbReference>
<dbReference type="InterPro" id="IPR036322">
    <property type="entry name" value="WD40_repeat_dom_sf"/>
</dbReference>
<dbReference type="InterPro" id="IPR001680">
    <property type="entry name" value="WD40_rpt"/>
</dbReference>
<dbReference type="PROSITE" id="PS00678">
    <property type="entry name" value="WD_REPEATS_1"/>
    <property type="match status" value="1"/>
</dbReference>
<proteinExistence type="inferred from homology"/>
<dbReference type="InterPro" id="IPR015943">
    <property type="entry name" value="WD40/YVTN_repeat-like_dom_sf"/>
</dbReference>
<keyword evidence="6" id="KW-0812">Transmembrane</keyword>
<dbReference type="SUPFAM" id="SSF50978">
    <property type="entry name" value="WD40 repeat-like"/>
    <property type="match status" value="1"/>
</dbReference>
<reference evidence="8 9" key="1">
    <citation type="submission" date="2019-01" db="EMBL/GenBank/DDBJ databases">
        <authorList>
            <person name="Alioto T."/>
            <person name="Alioto T."/>
        </authorList>
    </citation>
    <scope>NUCLEOTIDE SEQUENCE [LARGE SCALE GENOMIC DNA]</scope>
</reference>
<dbReference type="InterPro" id="IPR019775">
    <property type="entry name" value="WD40_repeat_CS"/>
</dbReference>
<dbReference type="PROSITE" id="PS50082">
    <property type="entry name" value="WD_REPEATS_2"/>
    <property type="match status" value="3"/>
</dbReference>
<feature type="transmembrane region" description="Helical" evidence="6">
    <location>
        <begin position="668"/>
        <end position="690"/>
    </location>
</feature>
<dbReference type="GO" id="GO:0007015">
    <property type="term" value="P:actin filament organization"/>
    <property type="evidence" value="ECO:0007669"/>
    <property type="project" value="TreeGrafter"/>
</dbReference>